<feature type="domain" description="FAD/NAD(P)-binding" evidence="5">
    <location>
        <begin position="4"/>
        <end position="296"/>
    </location>
</feature>
<evidence type="ECO:0000256" key="1">
    <source>
        <dbReference type="ARBA" id="ARBA00001974"/>
    </source>
</evidence>
<proteinExistence type="predicted"/>
<organism evidence="6 7">
    <name type="scientific">Paenibacillus thermoaerophilus</name>
    <dbReference type="NCBI Taxonomy" id="1215385"/>
    <lineage>
        <taxon>Bacteria</taxon>
        <taxon>Bacillati</taxon>
        <taxon>Bacillota</taxon>
        <taxon>Bacilli</taxon>
        <taxon>Bacillales</taxon>
        <taxon>Paenibacillaceae</taxon>
        <taxon>Paenibacillus</taxon>
    </lineage>
</organism>
<evidence type="ECO:0000256" key="4">
    <source>
        <dbReference type="ARBA" id="ARBA00023002"/>
    </source>
</evidence>
<accession>A0ABW2V7I0</accession>
<evidence type="ECO:0000313" key="7">
    <source>
        <dbReference type="Proteomes" id="UP001596528"/>
    </source>
</evidence>
<keyword evidence="4" id="KW-0560">Oxidoreductase</keyword>
<comment type="cofactor">
    <cofactor evidence="1">
        <name>FAD</name>
        <dbReference type="ChEBI" id="CHEBI:57692"/>
    </cofactor>
</comment>
<dbReference type="InterPro" id="IPR036188">
    <property type="entry name" value="FAD/NAD-bd_sf"/>
</dbReference>
<evidence type="ECO:0000259" key="5">
    <source>
        <dbReference type="Pfam" id="PF07992"/>
    </source>
</evidence>
<dbReference type="InterPro" id="IPR050097">
    <property type="entry name" value="Ferredoxin-NADP_redctase_2"/>
</dbReference>
<dbReference type="Gene3D" id="3.50.50.60">
    <property type="entry name" value="FAD/NAD(P)-binding domain"/>
    <property type="match status" value="2"/>
</dbReference>
<evidence type="ECO:0000256" key="2">
    <source>
        <dbReference type="ARBA" id="ARBA00011738"/>
    </source>
</evidence>
<dbReference type="PANTHER" id="PTHR48105">
    <property type="entry name" value="THIOREDOXIN REDUCTASE 1-RELATED-RELATED"/>
    <property type="match status" value="1"/>
</dbReference>
<keyword evidence="3" id="KW-0285">Flavoprotein</keyword>
<comment type="subunit">
    <text evidence="2">Homodimer.</text>
</comment>
<dbReference type="Proteomes" id="UP001596528">
    <property type="component" value="Unassembled WGS sequence"/>
</dbReference>
<dbReference type="RefSeq" id="WP_138789155.1">
    <property type="nucleotide sequence ID" value="NZ_JBHTGQ010000028.1"/>
</dbReference>
<dbReference type="EMBL" id="JBHTGQ010000028">
    <property type="protein sequence ID" value="MFC7750755.1"/>
    <property type="molecule type" value="Genomic_DNA"/>
</dbReference>
<name>A0ABW2V7I0_9BACL</name>
<reference evidence="7" key="1">
    <citation type="journal article" date="2019" name="Int. J. Syst. Evol. Microbiol.">
        <title>The Global Catalogue of Microorganisms (GCM) 10K type strain sequencing project: providing services to taxonomists for standard genome sequencing and annotation.</title>
        <authorList>
            <consortium name="The Broad Institute Genomics Platform"/>
            <consortium name="The Broad Institute Genome Sequencing Center for Infectious Disease"/>
            <person name="Wu L."/>
            <person name="Ma J."/>
        </authorList>
    </citation>
    <scope>NUCLEOTIDE SEQUENCE [LARGE SCALE GENOMIC DNA]</scope>
    <source>
        <strain evidence="7">JCM 18657</strain>
    </source>
</reference>
<dbReference type="PRINTS" id="PR00469">
    <property type="entry name" value="PNDRDTASEII"/>
</dbReference>
<protein>
    <submittedName>
        <fullName evidence="6">NAD(P)/FAD-dependent oxidoreductase</fullName>
    </submittedName>
</protein>
<sequence>MNTDVLIIGGGPAGLSAAIWCKRLNIPHILLERKPRLGGQLHAIHNPIVDYPGLEAANGAELAERFVAHLRDIRAVVRLNAEVEKLDPDSRTAWVRETGEGRDGPVSPIGFRAVILATGARDRRLNVPGEAEMRSRGEIYSATRDAGRLSGKRVAVVGGGDRAFEGAWLLAEAGAQVLLLHRSKRFRARAELIEIVTAHPRIEIRTNAVVTRIEGERKTETIVIRDQNGQDVREPVEAVLVRIGVEADSDLLRPYVRTGADGRIVTDATGLTSRSGCYAIGDVSTEPVYSSIVSSAGQGMAAVKHILYHSGLYRPPGP</sequence>
<dbReference type="SUPFAM" id="SSF51905">
    <property type="entry name" value="FAD/NAD(P)-binding domain"/>
    <property type="match status" value="1"/>
</dbReference>
<gene>
    <name evidence="6" type="ORF">ACFQWB_12580</name>
</gene>
<evidence type="ECO:0000313" key="6">
    <source>
        <dbReference type="EMBL" id="MFC7750755.1"/>
    </source>
</evidence>
<dbReference type="Pfam" id="PF07992">
    <property type="entry name" value="Pyr_redox_2"/>
    <property type="match status" value="1"/>
</dbReference>
<comment type="caution">
    <text evidence="6">The sequence shown here is derived from an EMBL/GenBank/DDBJ whole genome shotgun (WGS) entry which is preliminary data.</text>
</comment>
<evidence type="ECO:0000256" key="3">
    <source>
        <dbReference type="ARBA" id="ARBA00022630"/>
    </source>
</evidence>
<dbReference type="InterPro" id="IPR023753">
    <property type="entry name" value="FAD/NAD-binding_dom"/>
</dbReference>
<dbReference type="PRINTS" id="PR00368">
    <property type="entry name" value="FADPNR"/>
</dbReference>
<keyword evidence="7" id="KW-1185">Reference proteome</keyword>